<dbReference type="RefSeq" id="WP_281760654.1">
    <property type="nucleotide sequence ID" value="NZ_AP026709.1"/>
</dbReference>
<evidence type="ECO:0000313" key="2">
    <source>
        <dbReference type="Proteomes" id="UP001317742"/>
    </source>
</evidence>
<protein>
    <submittedName>
        <fullName evidence="1">Uncharacterized protein</fullName>
    </submittedName>
</protein>
<dbReference type="EMBL" id="AP026709">
    <property type="protein sequence ID" value="BDQ38148.1"/>
    <property type="molecule type" value="Genomic_DNA"/>
</dbReference>
<accession>A0ABN6S7K5</accession>
<gene>
    <name evidence="1" type="ORF">SYK_25080</name>
</gene>
<keyword evidence="2" id="KW-1185">Reference proteome</keyword>
<sequence length="130" mass="13367">MAGKNKDDHFKATKGTAKAMAGAAAINAGIGATAAGGAGIAKAAPAAVAAAPTIIRQGKEATKAVAGKGKDAIKTGIEWTKANPQKLDKIGRVGKDLMDPNLPPETIEGQVLTLGRWTLEELQRRNKKND</sequence>
<evidence type="ECO:0000313" key="1">
    <source>
        <dbReference type="EMBL" id="BDQ38148.1"/>
    </source>
</evidence>
<proteinExistence type="predicted"/>
<name>A0ABN6S7K5_9BACT</name>
<dbReference type="Proteomes" id="UP001317742">
    <property type="component" value="Chromosome"/>
</dbReference>
<organism evidence="1 2">
    <name type="scientific">Pseudodesulfovibrio nedwellii</name>
    <dbReference type="NCBI Taxonomy" id="2973072"/>
    <lineage>
        <taxon>Bacteria</taxon>
        <taxon>Pseudomonadati</taxon>
        <taxon>Thermodesulfobacteriota</taxon>
        <taxon>Desulfovibrionia</taxon>
        <taxon>Desulfovibrionales</taxon>
        <taxon>Desulfovibrionaceae</taxon>
    </lineage>
</organism>
<reference evidence="1 2" key="1">
    <citation type="submission" date="2022-08" db="EMBL/GenBank/DDBJ databases">
        <title>Genome Sequence of the sulphate-reducing bacterium, Pseudodesulfovibrio sp. SYK.</title>
        <authorList>
            <person name="Kondo R."/>
            <person name="Kataoka T."/>
        </authorList>
    </citation>
    <scope>NUCLEOTIDE SEQUENCE [LARGE SCALE GENOMIC DNA]</scope>
    <source>
        <strain evidence="1 2">SYK</strain>
    </source>
</reference>